<dbReference type="Gene3D" id="3.30.420.40">
    <property type="match status" value="2"/>
</dbReference>
<dbReference type="InterPro" id="IPR043129">
    <property type="entry name" value="ATPase_NBD"/>
</dbReference>
<dbReference type="Pfam" id="PF01869">
    <property type="entry name" value="BcrAD_BadFG"/>
    <property type="match status" value="1"/>
</dbReference>
<dbReference type="EMBL" id="AVFL01000009">
    <property type="protein sequence ID" value="EWY40045.1"/>
    <property type="molecule type" value="Genomic_DNA"/>
</dbReference>
<accession>W9H1I2</accession>
<dbReference type="PATRIC" id="fig|1385369.3.peg.2926"/>
<protein>
    <submittedName>
        <fullName evidence="3">ATPase</fullName>
    </submittedName>
</protein>
<comment type="caution">
    <text evidence="3">The sequence shown here is derived from an EMBL/GenBank/DDBJ whole genome shotgun (WGS) entry which is preliminary data.</text>
</comment>
<evidence type="ECO:0000313" key="4">
    <source>
        <dbReference type="Proteomes" id="UP000019486"/>
    </source>
</evidence>
<dbReference type="STRING" id="1385369.N825_03420"/>
<feature type="domain" description="ATPase BadF/BadG/BcrA/BcrD type" evidence="2">
    <location>
        <begin position="7"/>
        <end position="270"/>
    </location>
</feature>
<sequence length="319" mass="32324">MRDGAVIGIDIGGTKTHVVVARGGATLVDRTIPTVDWREREAAADAASLARLIQSIGPDGLEPAVTVIGAHGCDHAEECLVFQGLVATHLPGAVLVLNDSELLLPAAGHEAGISVIAGTGSIAVARLPNGTMLTAGGWGWLLGDEGSASGLVRTAARAVRDAADLGRASDALEANLMASLGLSDPTALGRTLSNEGSAARIGRHVPAVFAAAESGSLLANKVIIEGGRELARLVGRLVRRGAEGGQVVAGGGVIARQPALMAAFQDGVLLEAPGWRVTLLTAPPVLGAIHLAERLSRGETIGHLPPPSSGGDRGYRRTG</sequence>
<evidence type="ECO:0000313" key="3">
    <source>
        <dbReference type="EMBL" id="EWY40045.1"/>
    </source>
</evidence>
<dbReference type="RefSeq" id="WP_063833795.1">
    <property type="nucleotide sequence ID" value="NZ_AVFL01000009.1"/>
</dbReference>
<keyword evidence="4" id="KW-1185">Reference proteome</keyword>
<dbReference type="AlphaFoldDB" id="W9H1I2"/>
<organism evidence="3 4">
    <name type="scientific">Skermanella stibiiresistens SB22</name>
    <dbReference type="NCBI Taxonomy" id="1385369"/>
    <lineage>
        <taxon>Bacteria</taxon>
        <taxon>Pseudomonadati</taxon>
        <taxon>Pseudomonadota</taxon>
        <taxon>Alphaproteobacteria</taxon>
        <taxon>Rhodospirillales</taxon>
        <taxon>Azospirillaceae</taxon>
        <taxon>Skermanella</taxon>
    </lineage>
</organism>
<dbReference type="InterPro" id="IPR002731">
    <property type="entry name" value="ATPase_BadF"/>
</dbReference>
<proteinExistence type="predicted"/>
<dbReference type="PANTHER" id="PTHR43190">
    <property type="entry name" value="N-ACETYL-D-GLUCOSAMINE KINASE"/>
    <property type="match status" value="1"/>
</dbReference>
<dbReference type="SUPFAM" id="SSF53067">
    <property type="entry name" value="Actin-like ATPase domain"/>
    <property type="match status" value="2"/>
</dbReference>
<dbReference type="PANTHER" id="PTHR43190:SF3">
    <property type="entry name" value="N-ACETYL-D-GLUCOSAMINE KINASE"/>
    <property type="match status" value="1"/>
</dbReference>
<evidence type="ECO:0000259" key="2">
    <source>
        <dbReference type="Pfam" id="PF01869"/>
    </source>
</evidence>
<dbReference type="Proteomes" id="UP000019486">
    <property type="component" value="Unassembled WGS sequence"/>
</dbReference>
<feature type="region of interest" description="Disordered" evidence="1">
    <location>
        <begin position="299"/>
        <end position="319"/>
    </location>
</feature>
<dbReference type="InterPro" id="IPR052519">
    <property type="entry name" value="Euk-type_GlcNAc_Kinase"/>
</dbReference>
<gene>
    <name evidence="3" type="ORF">N825_03420</name>
</gene>
<evidence type="ECO:0000256" key="1">
    <source>
        <dbReference type="SAM" id="MobiDB-lite"/>
    </source>
</evidence>
<reference evidence="3 4" key="1">
    <citation type="submission" date="2013-08" db="EMBL/GenBank/DDBJ databases">
        <title>The genome sequence of Skermanella stibiiresistens.</title>
        <authorList>
            <person name="Zhu W."/>
            <person name="Wang G."/>
        </authorList>
    </citation>
    <scope>NUCLEOTIDE SEQUENCE [LARGE SCALE GENOMIC DNA]</scope>
    <source>
        <strain evidence="3 4">SB22</strain>
    </source>
</reference>
<name>W9H1I2_9PROT</name>